<dbReference type="Proteomes" id="UP000281406">
    <property type="component" value="Unassembled WGS sequence"/>
</dbReference>
<gene>
    <name evidence="1" type="ORF">DPX16_10942</name>
</gene>
<accession>A0A3N0Y9H7</accession>
<name>A0A3N0Y9H7_ANAGA</name>
<dbReference type="EMBL" id="RJVU01049122">
    <property type="protein sequence ID" value="ROL42886.1"/>
    <property type="molecule type" value="Genomic_DNA"/>
</dbReference>
<proteinExistence type="predicted"/>
<keyword evidence="2" id="KW-1185">Reference proteome</keyword>
<organism evidence="1 2">
    <name type="scientific">Anabarilius grahami</name>
    <name type="common">Kanglang fish</name>
    <name type="synonym">Barilius grahami</name>
    <dbReference type="NCBI Taxonomy" id="495550"/>
    <lineage>
        <taxon>Eukaryota</taxon>
        <taxon>Metazoa</taxon>
        <taxon>Chordata</taxon>
        <taxon>Craniata</taxon>
        <taxon>Vertebrata</taxon>
        <taxon>Euteleostomi</taxon>
        <taxon>Actinopterygii</taxon>
        <taxon>Neopterygii</taxon>
        <taxon>Teleostei</taxon>
        <taxon>Ostariophysi</taxon>
        <taxon>Cypriniformes</taxon>
        <taxon>Xenocyprididae</taxon>
        <taxon>Xenocypridinae</taxon>
        <taxon>Xenocypridinae incertae sedis</taxon>
        <taxon>Anabarilius</taxon>
    </lineage>
</organism>
<sequence>MDPKRLKVKITVSVQLQRALNDTGRGIRVLSSEMIGHFLKKYNCICFINTNVRLARASAFRILQKAYAVCPTPSPFYLQEKTELAPRLFRKLNREGLFIEGEKQTRYKPKYTRINYMNCPQEQALAMEEEASEAASFPRPPCPAYAELLEVMERAAGRLQLPWQREREETSRGRLDEQFLSGHNPVTPVSLPFLPDLHVEIEKAWKNPFSARIHTHQRNNFADVEGLRRHGCAPGRKLVLLWRNRIAVGSPILLKVRDLTSRECQIVITVNYMGYGAQNPQRTLCVCLKSCG</sequence>
<comment type="caution">
    <text evidence="1">The sequence shown here is derived from an EMBL/GenBank/DDBJ whole genome shotgun (WGS) entry which is preliminary data.</text>
</comment>
<protein>
    <submittedName>
        <fullName evidence="1">Uncharacterized protein</fullName>
    </submittedName>
</protein>
<reference evidence="1 2" key="1">
    <citation type="submission" date="2018-10" db="EMBL/GenBank/DDBJ databases">
        <title>Genome assembly for a Yunnan-Guizhou Plateau 3E fish, Anabarilius grahami (Regan), and its evolutionary and genetic applications.</title>
        <authorList>
            <person name="Jiang W."/>
        </authorList>
    </citation>
    <scope>NUCLEOTIDE SEQUENCE [LARGE SCALE GENOMIC DNA]</scope>
    <source>
        <strain evidence="1">AG-KIZ</strain>
        <tissue evidence="1">Muscle</tissue>
    </source>
</reference>
<evidence type="ECO:0000313" key="1">
    <source>
        <dbReference type="EMBL" id="ROL42886.1"/>
    </source>
</evidence>
<evidence type="ECO:0000313" key="2">
    <source>
        <dbReference type="Proteomes" id="UP000281406"/>
    </source>
</evidence>
<dbReference type="AlphaFoldDB" id="A0A3N0Y9H7"/>